<feature type="region of interest" description="Disordered" evidence="1">
    <location>
        <begin position="345"/>
        <end position="368"/>
    </location>
</feature>
<dbReference type="Proteomes" id="UP001286456">
    <property type="component" value="Unassembled WGS sequence"/>
</dbReference>
<reference evidence="2" key="2">
    <citation type="submission" date="2023-06" db="EMBL/GenBank/DDBJ databases">
        <authorList>
            <consortium name="Lawrence Berkeley National Laboratory"/>
            <person name="Haridas S."/>
            <person name="Hensen N."/>
            <person name="Bonometti L."/>
            <person name="Westerberg I."/>
            <person name="Brannstrom I.O."/>
            <person name="Guillou S."/>
            <person name="Cros-Aarteil S."/>
            <person name="Calhoun S."/>
            <person name="Kuo A."/>
            <person name="Mondo S."/>
            <person name="Pangilinan J."/>
            <person name="Riley R."/>
            <person name="Labutti K."/>
            <person name="Andreopoulos B."/>
            <person name="Lipzen A."/>
            <person name="Chen C."/>
            <person name="Yanf M."/>
            <person name="Daum C."/>
            <person name="Ng V."/>
            <person name="Clum A."/>
            <person name="Steindorff A."/>
            <person name="Ohm R."/>
            <person name="Martin F."/>
            <person name="Silar P."/>
            <person name="Natvig D."/>
            <person name="Lalanne C."/>
            <person name="Gautier V."/>
            <person name="Ament-Velasquez S.L."/>
            <person name="Kruys A."/>
            <person name="Hutchinson M.I."/>
            <person name="Powell A.J."/>
            <person name="Barry K."/>
            <person name="Miller A.N."/>
            <person name="Grigoriev I.V."/>
            <person name="Debuchy R."/>
            <person name="Gladieux P."/>
            <person name="Thoren M.H."/>
            <person name="Johannesson H."/>
        </authorList>
    </citation>
    <scope>NUCLEOTIDE SEQUENCE</scope>
    <source>
        <strain evidence="2">SMH4131-1</strain>
    </source>
</reference>
<feature type="region of interest" description="Disordered" evidence="1">
    <location>
        <begin position="1"/>
        <end position="148"/>
    </location>
</feature>
<organism evidence="2 3">
    <name type="scientific">Cercophora scortea</name>
    <dbReference type="NCBI Taxonomy" id="314031"/>
    <lineage>
        <taxon>Eukaryota</taxon>
        <taxon>Fungi</taxon>
        <taxon>Dikarya</taxon>
        <taxon>Ascomycota</taxon>
        <taxon>Pezizomycotina</taxon>
        <taxon>Sordariomycetes</taxon>
        <taxon>Sordariomycetidae</taxon>
        <taxon>Sordariales</taxon>
        <taxon>Lasiosphaeriaceae</taxon>
        <taxon>Cercophora</taxon>
    </lineage>
</organism>
<dbReference type="AlphaFoldDB" id="A0AAE0IFA1"/>
<sequence>MLSRRLQLPQSITRQWQRQRQQRQPPALALASFATSCPRESSSPPSLYEQLFPKKSPSDAQPEKKPNPRRKGTKPPESRPAGSEKELDNASSTVAQDGKTKKHSDVSKLFANKSSLGQWRQSLDKAKPEQGRQQKQQHSRNPSSPPQAVLVLSSASKSLMESDFYRIAHQGLHVDGWVRGLVKVAQARSPATQEPRGQYFLYFDTHDAAKSYSDKLERLHNLSRAALPTDWKTDSITGALLDGDTNTAAEIDTPTDVADLKTYTLLPPNASLNTTLCSADDTRLNITTKQAFKLPAADPKTRTQSPTNTTRHEVLIRLDSSKITTTALRQAIDADSRERNLAWKLGGHHNQPHNHDGIRSKTESADKAIRGVEASKSEIKWGAFQRNVNPDAPVVEEATVDAGGEGQGEGDTGKVESGFGRFVVSFAEPGEARRFVRAWHMRQIMDWRTERMVTLHVTGLW</sequence>
<evidence type="ECO:0000313" key="3">
    <source>
        <dbReference type="Proteomes" id="UP001286456"/>
    </source>
</evidence>
<accession>A0AAE0IFA1</accession>
<feature type="compositionally biased region" description="Polar residues" evidence="1">
    <location>
        <begin position="133"/>
        <end position="142"/>
    </location>
</feature>
<feature type="compositionally biased region" description="Low complexity" evidence="1">
    <location>
        <begin position="14"/>
        <end position="24"/>
    </location>
</feature>
<feature type="compositionally biased region" description="Basic and acidic residues" evidence="1">
    <location>
        <begin position="353"/>
        <end position="368"/>
    </location>
</feature>
<feature type="compositionally biased region" description="Polar residues" evidence="1">
    <location>
        <begin position="112"/>
        <end position="121"/>
    </location>
</feature>
<keyword evidence="3" id="KW-1185">Reference proteome</keyword>
<evidence type="ECO:0000256" key="1">
    <source>
        <dbReference type="SAM" id="MobiDB-lite"/>
    </source>
</evidence>
<feature type="compositionally biased region" description="Polar residues" evidence="1">
    <location>
        <begin position="33"/>
        <end position="45"/>
    </location>
</feature>
<evidence type="ECO:0000313" key="2">
    <source>
        <dbReference type="EMBL" id="KAK3323924.1"/>
    </source>
</evidence>
<dbReference type="EMBL" id="JAUEPO010000004">
    <property type="protein sequence ID" value="KAK3323924.1"/>
    <property type="molecule type" value="Genomic_DNA"/>
</dbReference>
<comment type="caution">
    <text evidence="2">The sequence shown here is derived from an EMBL/GenBank/DDBJ whole genome shotgun (WGS) entry which is preliminary data.</text>
</comment>
<name>A0AAE0IFA1_9PEZI</name>
<gene>
    <name evidence="2" type="ORF">B0T19DRAFT_427289</name>
</gene>
<reference evidence="2" key="1">
    <citation type="journal article" date="2023" name="Mol. Phylogenet. Evol.">
        <title>Genome-scale phylogeny and comparative genomics of the fungal order Sordariales.</title>
        <authorList>
            <person name="Hensen N."/>
            <person name="Bonometti L."/>
            <person name="Westerberg I."/>
            <person name="Brannstrom I.O."/>
            <person name="Guillou S."/>
            <person name="Cros-Aarteil S."/>
            <person name="Calhoun S."/>
            <person name="Haridas S."/>
            <person name="Kuo A."/>
            <person name="Mondo S."/>
            <person name="Pangilinan J."/>
            <person name="Riley R."/>
            <person name="LaButti K."/>
            <person name="Andreopoulos B."/>
            <person name="Lipzen A."/>
            <person name="Chen C."/>
            <person name="Yan M."/>
            <person name="Daum C."/>
            <person name="Ng V."/>
            <person name="Clum A."/>
            <person name="Steindorff A."/>
            <person name="Ohm R.A."/>
            <person name="Martin F."/>
            <person name="Silar P."/>
            <person name="Natvig D.O."/>
            <person name="Lalanne C."/>
            <person name="Gautier V."/>
            <person name="Ament-Velasquez S.L."/>
            <person name="Kruys A."/>
            <person name="Hutchinson M.I."/>
            <person name="Powell A.J."/>
            <person name="Barry K."/>
            <person name="Miller A.N."/>
            <person name="Grigoriev I.V."/>
            <person name="Debuchy R."/>
            <person name="Gladieux P."/>
            <person name="Hiltunen Thoren M."/>
            <person name="Johannesson H."/>
        </authorList>
    </citation>
    <scope>NUCLEOTIDE SEQUENCE</scope>
    <source>
        <strain evidence="2">SMH4131-1</strain>
    </source>
</reference>
<feature type="compositionally biased region" description="Basic and acidic residues" evidence="1">
    <location>
        <begin position="122"/>
        <end position="132"/>
    </location>
</feature>
<protein>
    <submittedName>
        <fullName evidence="2">Uncharacterized protein</fullName>
    </submittedName>
</protein>
<proteinExistence type="predicted"/>
<feature type="compositionally biased region" description="Basic and acidic residues" evidence="1">
    <location>
        <begin position="74"/>
        <end position="88"/>
    </location>
</feature>